<organism evidence="10 11">
    <name type="scientific">Austropuccinia psidii MF-1</name>
    <dbReference type="NCBI Taxonomy" id="1389203"/>
    <lineage>
        <taxon>Eukaryota</taxon>
        <taxon>Fungi</taxon>
        <taxon>Dikarya</taxon>
        <taxon>Basidiomycota</taxon>
        <taxon>Pucciniomycotina</taxon>
        <taxon>Pucciniomycetes</taxon>
        <taxon>Pucciniales</taxon>
        <taxon>Sphaerophragmiaceae</taxon>
        <taxon>Austropuccinia</taxon>
    </lineage>
</organism>
<dbReference type="PANTHER" id="PTHR22930">
    <property type="match status" value="1"/>
</dbReference>
<evidence type="ECO:0000313" key="11">
    <source>
        <dbReference type="Proteomes" id="UP000765509"/>
    </source>
</evidence>
<dbReference type="AlphaFoldDB" id="A0A9Q3FQW0"/>
<keyword evidence="11" id="KW-1185">Reference proteome</keyword>
<dbReference type="Proteomes" id="UP000765509">
    <property type="component" value="Unassembled WGS sequence"/>
</dbReference>
<evidence type="ECO:0000259" key="9">
    <source>
        <dbReference type="Pfam" id="PF13359"/>
    </source>
</evidence>
<keyword evidence="6" id="KW-0378">Hydrolase</keyword>
<evidence type="ECO:0000256" key="4">
    <source>
        <dbReference type="ARBA" id="ARBA00022722"/>
    </source>
</evidence>
<gene>
    <name evidence="10" type="ORF">O181_082662</name>
</gene>
<keyword evidence="5" id="KW-0479">Metal-binding</keyword>
<keyword evidence="4" id="KW-0540">Nuclease</keyword>
<evidence type="ECO:0000256" key="5">
    <source>
        <dbReference type="ARBA" id="ARBA00022723"/>
    </source>
</evidence>
<dbReference type="GO" id="GO:0046872">
    <property type="term" value="F:metal ion binding"/>
    <property type="evidence" value="ECO:0007669"/>
    <property type="project" value="UniProtKB-KW"/>
</dbReference>
<comment type="subcellular location">
    <subcellularLocation>
        <location evidence="2">Nucleus</location>
    </subcellularLocation>
</comment>
<dbReference type="PANTHER" id="PTHR22930:SF85">
    <property type="entry name" value="GH03217P-RELATED"/>
    <property type="match status" value="1"/>
</dbReference>
<evidence type="ECO:0000256" key="1">
    <source>
        <dbReference type="ARBA" id="ARBA00001968"/>
    </source>
</evidence>
<keyword evidence="8" id="KW-0472">Membrane</keyword>
<dbReference type="GO" id="GO:0016787">
    <property type="term" value="F:hydrolase activity"/>
    <property type="evidence" value="ECO:0007669"/>
    <property type="project" value="UniProtKB-KW"/>
</dbReference>
<reference evidence="10" key="1">
    <citation type="submission" date="2021-03" db="EMBL/GenBank/DDBJ databases">
        <title>Draft genome sequence of rust myrtle Austropuccinia psidii MF-1, a brazilian biotype.</title>
        <authorList>
            <person name="Quecine M.C."/>
            <person name="Pachon D.M.R."/>
            <person name="Bonatelli M.L."/>
            <person name="Correr F.H."/>
            <person name="Franceschini L.M."/>
            <person name="Leite T.F."/>
            <person name="Margarido G.R.A."/>
            <person name="Almeida C.A."/>
            <person name="Ferrarezi J.A."/>
            <person name="Labate C.A."/>
        </authorList>
    </citation>
    <scope>NUCLEOTIDE SEQUENCE</scope>
    <source>
        <strain evidence="10">MF-1</strain>
    </source>
</reference>
<keyword evidence="8" id="KW-0812">Transmembrane</keyword>
<evidence type="ECO:0000256" key="8">
    <source>
        <dbReference type="SAM" id="Phobius"/>
    </source>
</evidence>
<evidence type="ECO:0000256" key="3">
    <source>
        <dbReference type="ARBA" id="ARBA00006958"/>
    </source>
</evidence>
<dbReference type="InterPro" id="IPR027806">
    <property type="entry name" value="HARBI1_dom"/>
</dbReference>
<comment type="similarity">
    <text evidence="3">Belongs to the HARBI1 family.</text>
</comment>
<comment type="cofactor">
    <cofactor evidence="1">
        <name>a divalent metal cation</name>
        <dbReference type="ChEBI" id="CHEBI:60240"/>
    </cofactor>
</comment>
<feature type="transmembrane region" description="Helical" evidence="8">
    <location>
        <begin position="6"/>
        <end position="26"/>
    </location>
</feature>
<feature type="domain" description="DDE Tnp4" evidence="9">
    <location>
        <begin position="148"/>
        <end position="301"/>
    </location>
</feature>
<evidence type="ECO:0000256" key="2">
    <source>
        <dbReference type="ARBA" id="ARBA00004123"/>
    </source>
</evidence>
<proteinExistence type="inferred from homology"/>
<dbReference type="EMBL" id="AVOT02047665">
    <property type="protein sequence ID" value="MBW0542947.1"/>
    <property type="molecule type" value="Genomic_DNA"/>
</dbReference>
<protein>
    <recommendedName>
        <fullName evidence="9">DDE Tnp4 domain-containing protein</fullName>
    </recommendedName>
</protein>
<accession>A0A9Q3FQW0</accession>
<evidence type="ECO:0000256" key="7">
    <source>
        <dbReference type="ARBA" id="ARBA00023242"/>
    </source>
</evidence>
<evidence type="ECO:0000313" key="10">
    <source>
        <dbReference type="EMBL" id="MBW0542947.1"/>
    </source>
</evidence>
<keyword evidence="7" id="KW-0539">Nucleus</keyword>
<dbReference type="InterPro" id="IPR045249">
    <property type="entry name" value="HARBI1-like"/>
</dbReference>
<dbReference type="GO" id="GO:0005634">
    <property type="term" value="C:nucleus"/>
    <property type="evidence" value="ECO:0007669"/>
    <property type="project" value="UniProtKB-SubCell"/>
</dbReference>
<evidence type="ECO:0000256" key="6">
    <source>
        <dbReference type="ARBA" id="ARBA00022801"/>
    </source>
</evidence>
<dbReference type="GO" id="GO:0004518">
    <property type="term" value="F:nuclease activity"/>
    <property type="evidence" value="ECO:0007669"/>
    <property type="project" value="UniProtKB-KW"/>
</dbReference>
<keyword evidence="8" id="KW-1133">Transmembrane helix</keyword>
<name>A0A9Q3FQW0_9BASI</name>
<comment type="caution">
    <text evidence="10">The sequence shown here is derived from an EMBL/GenBank/DDBJ whole genome shotgun (WGS) entry which is preliminary data.</text>
</comment>
<sequence>MDDPFIQIVSFFSIFWAFHLSCYGHLRRCHRQPIQRGERFNPWNNNSLYNEASSNGSQEDIRSLTIEEKVGVTLYRLGHGSSYETVGHLFNIGKATAYRVLQEVVHKIVLHLHDLTISLPDVNNDAEWNVIRDSFKRRQGLTNIIGAIDGTHIPIIPPPNDEWNSYVNRKGWHSIVFQCIVDGEGNFRNVFGGLPGSVHDSRLFRKSKIGRDLLNGIARFPQDCLLIGDSGYSCKVPILTPSKNARSEEHQRFNNIHSSTRMVVEQAFGRLKNRFRCLLSPQAILPMNTGKVMIACMILHNILNGRNA</sequence>
<dbReference type="Pfam" id="PF13359">
    <property type="entry name" value="DDE_Tnp_4"/>
    <property type="match status" value="1"/>
</dbReference>
<dbReference type="OrthoDB" id="2505821at2759"/>